<evidence type="ECO:0000259" key="20">
    <source>
        <dbReference type="PROSITE" id="PS50178"/>
    </source>
</evidence>
<dbReference type="EMBL" id="LWDX02052958">
    <property type="protein sequence ID" value="OEL19621.1"/>
    <property type="molecule type" value="Genomic_DNA"/>
</dbReference>
<dbReference type="InterPro" id="IPR011011">
    <property type="entry name" value="Znf_FYVE_PHD"/>
</dbReference>
<evidence type="ECO:0000313" key="22">
    <source>
        <dbReference type="EMBL" id="OEL19621.1"/>
    </source>
</evidence>
<dbReference type="Proteomes" id="UP000095767">
    <property type="component" value="Unassembled WGS sequence"/>
</dbReference>
<dbReference type="SUPFAM" id="SSF57903">
    <property type="entry name" value="FYVE/PHD zinc finger"/>
    <property type="match status" value="1"/>
</dbReference>
<comment type="subunit">
    <text evidence="13">Component of the PI(3,5)P2 regulatory complex at least composed of ATG18, SAC/FIG4, FAB1 and VAC14.</text>
</comment>
<dbReference type="PANTHER" id="PTHR45748:SF7">
    <property type="entry name" value="1-PHOSPHATIDYLINOSITOL 3-PHOSPHATE 5-KINASE-RELATED"/>
    <property type="match status" value="1"/>
</dbReference>
<evidence type="ECO:0000259" key="21">
    <source>
        <dbReference type="PROSITE" id="PS51455"/>
    </source>
</evidence>
<dbReference type="SMART" id="SM00064">
    <property type="entry name" value="FYVE"/>
    <property type="match status" value="1"/>
</dbReference>
<keyword evidence="23" id="KW-1185">Reference proteome</keyword>
<dbReference type="GO" id="GO:0008270">
    <property type="term" value="F:zinc ion binding"/>
    <property type="evidence" value="ECO:0007669"/>
    <property type="project" value="UniProtKB-KW"/>
</dbReference>
<keyword evidence="11" id="KW-0175">Coiled coil</keyword>
<evidence type="ECO:0000256" key="18">
    <source>
        <dbReference type="PROSITE-ProRule" id="PRU00781"/>
    </source>
</evidence>
<dbReference type="Gene3D" id="3.30.40.10">
    <property type="entry name" value="Zinc/RING finger domain, C3HC4 (zinc finger)"/>
    <property type="match status" value="1"/>
</dbReference>
<dbReference type="EC" id="2.7.1.150" evidence="2"/>
<keyword evidence="10 18" id="KW-0067">ATP-binding</keyword>
<dbReference type="SUPFAM" id="SSF52029">
    <property type="entry name" value="GroEL apical domain-like"/>
    <property type="match status" value="1"/>
</dbReference>
<dbReference type="Pfam" id="PF00118">
    <property type="entry name" value="Cpn60_TCP1"/>
    <property type="match status" value="1"/>
</dbReference>
<dbReference type="Pfam" id="PF01363">
    <property type="entry name" value="FYVE"/>
    <property type="match status" value="1"/>
</dbReference>
<dbReference type="InterPro" id="IPR002423">
    <property type="entry name" value="Cpn60/GroEL/TCP-1"/>
</dbReference>
<dbReference type="CDD" id="cd03334">
    <property type="entry name" value="Fab1_TCP"/>
    <property type="match status" value="1"/>
</dbReference>
<keyword evidence="9" id="KW-0862">Zinc</keyword>
<dbReference type="InterPro" id="IPR000306">
    <property type="entry name" value="Znf_FYVE"/>
</dbReference>
<dbReference type="GO" id="GO:0005524">
    <property type="term" value="F:ATP binding"/>
    <property type="evidence" value="ECO:0007669"/>
    <property type="project" value="UniProtKB-UniRule"/>
</dbReference>
<name>A0A1E5V3C6_9POAL</name>
<dbReference type="InterPro" id="IPR044769">
    <property type="entry name" value="PIKfyve_PIPKc"/>
</dbReference>
<feature type="region of interest" description="Disordered" evidence="19">
    <location>
        <begin position="136"/>
        <end position="155"/>
    </location>
</feature>
<feature type="domain" description="FYVE-type" evidence="20">
    <location>
        <begin position="63"/>
        <end position="127"/>
    </location>
</feature>
<evidence type="ECO:0000256" key="3">
    <source>
        <dbReference type="ARBA" id="ARBA00022679"/>
    </source>
</evidence>
<feature type="compositionally biased region" description="Low complexity" evidence="19">
    <location>
        <begin position="136"/>
        <end position="151"/>
    </location>
</feature>
<evidence type="ECO:0000256" key="14">
    <source>
        <dbReference type="ARBA" id="ARBA00077223"/>
    </source>
</evidence>
<dbReference type="InterPro" id="IPR027483">
    <property type="entry name" value="PInositol-4-P-4/5-kinase_C_sf"/>
</dbReference>
<evidence type="ECO:0000256" key="2">
    <source>
        <dbReference type="ARBA" id="ARBA00012009"/>
    </source>
</evidence>
<dbReference type="Gene3D" id="3.30.810.10">
    <property type="entry name" value="2-Layer Sandwich"/>
    <property type="match status" value="1"/>
</dbReference>
<evidence type="ECO:0000256" key="19">
    <source>
        <dbReference type="SAM" id="MobiDB-lite"/>
    </source>
</evidence>
<dbReference type="GO" id="GO:0046854">
    <property type="term" value="P:phosphatidylinositol phosphate biosynthetic process"/>
    <property type="evidence" value="ECO:0007669"/>
    <property type="project" value="TreeGrafter"/>
</dbReference>
<dbReference type="PANTHER" id="PTHR45748">
    <property type="entry name" value="1-PHOSPHATIDYLINOSITOL 3-PHOSPHATE 5-KINASE-RELATED"/>
    <property type="match status" value="1"/>
</dbReference>
<dbReference type="FunFam" id="3.50.7.10:FF:000007">
    <property type="entry name" value="1-phosphatidylinositol 3-phosphate 5-kinase isoform X1"/>
    <property type="match status" value="1"/>
</dbReference>
<protein>
    <recommendedName>
        <fullName evidence="2">1-phosphatidylinositol-3-phosphate 5-kinase</fullName>
        <ecNumber evidence="2">2.7.1.150</ecNumber>
    </recommendedName>
    <alternativeName>
        <fullName evidence="15">FYVE finger-containing phosphoinositide kinase</fullName>
    </alternativeName>
    <alternativeName>
        <fullName evidence="16">PIKfyve</fullName>
    </alternativeName>
    <alternativeName>
        <fullName evidence="14">Phosphatidylinositol 3-phosphate 5-kinase type III</fullName>
    </alternativeName>
</protein>
<dbReference type="PROSITE" id="PS51455">
    <property type="entry name" value="PIPK"/>
    <property type="match status" value="1"/>
</dbReference>
<dbReference type="GO" id="GO:0000285">
    <property type="term" value="F:1-phosphatidylinositol-3-phosphate 5-kinase activity"/>
    <property type="evidence" value="ECO:0007669"/>
    <property type="project" value="UniProtKB-EC"/>
</dbReference>
<feature type="domain" description="PIPK" evidence="21">
    <location>
        <begin position="1172"/>
        <end position="1487"/>
    </location>
</feature>
<feature type="compositionally biased region" description="Acidic residues" evidence="19">
    <location>
        <begin position="333"/>
        <end position="351"/>
    </location>
</feature>
<dbReference type="OrthoDB" id="158357at2759"/>
<accession>A0A1E5V3C6</accession>
<evidence type="ECO:0000256" key="9">
    <source>
        <dbReference type="ARBA" id="ARBA00022833"/>
    </source>
</evidence>
<dbReference type="FunFam" id="3.30.40.10:FF:000384">
    <property type="entry name" value="1-phosphatidylinositol-3-phosphate 5-kinase FAB1B"/>
    <property type="match status" value="1"/>
</dbReference>
<keyword evidence="4" id="KW-0479">Metal-binding</keyword>
<dbReference type="STRING" id="888268.A0A1E5V3C6"/>
<evidence type="ECO:0000313" key="23">
    <source>
        <dbReference type="Proteomes" id="UP000095767"/>
    </source>
</evidence>
<feature type="region of interest" description="Disordered" evidence="19">
    <location>
        <begin position="322"/>
        <end position="354"/>
    </location>
</feature>
<evidence type="ECO:0000256" key="8">
    <source>
        <dbReference type="ARBA" id="ARBA00022777"/>
    </source>
</evidence>
<dbReference type="Gene3D" id="3.50.7.10">
    <property type="entry name" value="GroEL"/>
    <property type="match status" value="1"/>
</dbReference>
<evidence type="ECO:0000256" key="4">
    <source>
        <dbReference type="ARBA" id="ARBA00022723"/>
    </source>
</evidence>
<comment type="subcellular location">
    <subcellularLocation>
        <location evidence="1">Endosome membrane</location>
        <topology evidence="1">Peripheral membrane protein</topology>
    </subcellularLocation>
</comment>
<evidence type="ECO:0000256" key="16">
    <source>
        <dbReference type="ARBA" id="ARBA00081348"/>
    </source>
</evidence>
<evidence type="ECO:0000256" key="15">
    <source>
        <dbReference type="ARBA" id="ARBA00077675"/>
    </source>
</evidence>
<keyword evidence="6" id="KW-0967">Endosome</keyword>
<organism evidence="22 23">
    <name type="scientific">Dichanthelium oligosanthes</name>
    <dbReference type="NCBI Taxonomy" id="888268"/>
    <lineage>
        <taxon>Eukaryota</taxon>
        <taxon>Viridiplantae</taxon>
        <taxon>Streptophyta</taxon>
        <taxon>Embryophyta</taxon>
        <taxon>Tracheophyta</taxon>
        <taxon>Spermatophyta</taxon>
        <taxon>Magnoliopsida</taxon>
        <taxon>Liliopsida</taxon>
        <taxon>Poales</taxon>
        <taxon>Poaceae</taxon>
        <taxon>PACMAD clade</taxon>
        <taxon>Panicoideae</taxon>
        <taxon>Panicodae</taxon>
        <taxon>Paniceae</taxon>
        <taxon>Dichantheliinae</taxon>
        <taxon>Dichanthelium</taxon>
    </lineage>
</organism>
<evidence type="ECO:0000256" key="17">
    <source>
        <dbReference type="PROSITE-ProRule" id="PRU00091"/>
    </source>
</evidence>
<dbReference type="FunFam" id="3.30.810.10:FF:000001">
    <property type="entry name" value="1-phosphatidylinositol 3-phosphate 5-kinase FAB1"/>
    <property type="match status" value="1"/>
</dbReference>
<keyword evidence="8 18" id="KW-0418">Kinase</keyword>
<dbReference type="CDD" id="cd17300">
    <property type="entry name" value="PIPKc_PIKfyve"/>
    <property type="match status" value="1"/>
</dbReference>
<dbReference type="InterPro" id="IPR013083">
    <property type="entry name" value="Znf_RING/FYVE/PHD"/>
</dbReference>
<comment type="caution">
    <text evidence="22">The sequence shown here is derived from an EMBL/GenBank/DDBJ whole genome shotgun (WGS) entry which is preliminary data.</text>
</comment>
<dbReference type="Pfam" id="PF01504">
    <property type="entry name" value="PIP5K"/>
    <property type="match status" value="1"/>
</dbReference>
<keyword evidence="7 17" id="KW-0863">Zinc-finger</keyword>
<dbReference type="InterPro" id="IPR027409">
    <property type="entry name" value="GroEL-like_apical_dom_sf"/>
</dbReference>
<proteinExistence type="predicted"/>
<evidence type="ECO:0000256" key="5">
    <source>
        <dbReference type="ARBA" id="ARBA00022741"/>
    </source>
</evidence>
<reference evidence="22 23" key="1">
    <citation type="submission" date="2016-09" db="EMBL/GenBank/DDBJ databases">
        <title>The draft genome of Dichanthelium oligosanthes: A C3 panicoid grass species.</title>
        <authorList>
            <person name="Studer A.J."/>
            <person name="Schnable J.C."/>
            <person name="Brutnell T.P."/>
        </authorList>
    </citation>
    <scope>NUCLEOTIDE SEQUENCE [LARGE SCALE GENOMIC DNA]</scope>
    <source>
        <strain evidence="23">cv. Kellogg 1175</strain>
        <tissue evidence="22">Leaf</tissue>
    </source>
</reference>
<dbReference type="InterPro" id="IPR017455">
    <property type="entry name" value="Znf_FYVE-rel"/>
</dbReference>
<evidence type="ECO:0000256" key="6">
    <source>
        <dbReference type="ARBA" id="ARBA00022753"/>
    </source>
</evidence>
<dbReference type="SMART" id="SM00330">
    <property type="entry name" value="PIPKc"/>
    <property type="match status" value="1"/>
</dbReference>
<keyword evidence="12" id="KW-0472">Membrane</keyword>
<sequence>MMGSPEGRLVELFGAVKSWMPRRGEQSPPPLASQSSVAAGQLQQPQPQQPLPHDLSRDFWMPDQSCRVCYDCDAQFTILNRRHHCRHCGRVFCARCTANSVPRSPADAAREDGERIRVCTYCFQRWLEEEAAARADMAAQQPSSPSMSAASVGSDKSSFTGTNGQMSSYTNVSCYTDFASMPVHGQGNCGEDDGYPEKKQPVMEPASTMEPAAYVDNPSDPFNFCSQRSDDEDDDYAVFRSDLKGQHMQNSDEYYGPMYFDGHQVDCSDDAKESTSPRKDVTALVDSLGADKNEDHSVDECCNARSSSMYSMEVLDNEPVDFENNSSLWVPPEPEDEEDDHDGERDDDEGVDATGEWGYLRSSSFGSGHCRSRDKSAEEHKKAMKDIVDGHFRALVSQLLQAEKVPLVDKTGKESWLDIVTSLSWEAASLLKPDTSSKGGQMDPGGYVKVKCLACGHPSESFVVKGVVCKKNVAHRRMSSKKEKPQILILGGALEYQRVSNLLSSFDTLLQQETDYLKMAVAKIKAHQPSVVLVEKSVSRYAQDLFLEKNISLVLNIKRPLLERISRCTGAQIVPSIDYLSSQKLGRCDLFHVEKYVEEHGTAGEGGKKMLKTLMFFEGCPKPFGCTILLKGANGDELKKVKHVVQYGVFAAYHLALETSFLVDEGATLPELPLKSPIIVALPDKPSSADRSISTIPILPIPSASSPNSSLQPLDLQNDDLTFNSTKRMEQTVLGVHSDETASVQINSQNGHVTSLLDMAPQSSVGPLVQHSNVSFCHCPDCTREVNRKMNLQDSQPGTTRHALVNDFGVLPSHSTYLLSVKSDNSFAKNSEVGDKVADMPAAPLNVQISHDDESAKDNSVAKTDDIPASPADNQSILVSLSSRCVWKETLCERPHLLRIKYYGNFDKPLGRFLRDQLFDQSNICHSCELPPEAHVYCYVHPQGSLTISVRKLPVHSVYLPPPKLDFTSQHQDWVEQEAKEVDDSAELLFTEVLNALHKISGGRPITGSFDGNLKILELRRNIGEMEEILLAEKADFMESLKNLLKKDMKKGQPFIDILEVNKLRRHLLFLCYLWDQRLKFIANSGGKYCDALAGLRIGSGNSDFNDKPVGASAAAKLEKGSKVTEIPSIAKEGLLQHSYSHPLHGEDEGFNQANQSNENSLRNVVELNHATSADVKDQLDDQESRVGVRRVVSDGQFPVTTDIPDTLDAKWRGQNGPVPDSNLAKPPHSVEGTAVDVKSQAKAVPSHTSTFTVRSGDAAEELLRWLKLSDESIKNREKDSSLPLPVYDSGNFNPFHLFEEFGSHYDVTSSVSGVRGSFAPDQVTIKHVKGGKESKMDLLVMENLLFGRNITRLYDLKGSSRSRYNADSNGSNKVLLDQNLIEAMPTSPIFVGNKAKRLLERAVWNDTSFLAGIDVMDYSLLVGVDEEKHELVLGIIDFMRQYTWDKHLETWVKSSGILGGPKNASPTVVSPMQYKKRFRKAMSAYFIVIPEQWMPAIINPSKSSSNICEEDSQNASQE</sequence>
<keyword evidence="3 18" id="KW-0808">Transferase</keyword>
<evidence type="ECO:0000256" key="13">
    <source>
        <dbReference type="ARBA" id="ARBA00023464"/>
    </source>
</evidence>
<dbReference type="InterPro" id="IPR002498">
    <property type="entry name" value="PInositol-4-P-4/5-kinase_core"/>
</dbReference>
<feature type="region of interest" description="Disordered" evidence="19">
    <location>
        <begin position="20"/>
        <end position="56"/>
    </location>
</feature>
<evidence type="ECO:0000256" key="7">
    <source>
        <dbReference type="ARBA" id="ARBA00022771"/>
    </source>
</evidence>
<gene>
    <name evidence="22" type="ORF">BAE44_0019359</name>
</gene>
<evidence type="ECO:0000256" key="12">
    <source>
        <dbReference type="ARBA" id="ARBA00023136"/>
    </source>
</evidence>
<keyword evidence="5 18" id="KW-0547">Nucleotide-binding</keyword>
<dbReference type="PROSITE" id="PS50178">
    <property type="entry name" value="ZF_FYVE"/>
    <property type="match status" value="1"/>
</dbReference>
<dbReference type="GO" id="GO:0010008">
    <property type="term" value="C:endosome membrane"/>
    <property type="evidence" value="ECO:0007669"/>
    <property type="project" value="UniProtKB-SubCell"/>
</dbReference>
<evidence type="ECO:0000256" key="11">
    <source>
        <dbReference type="ARBA" id="ARBA00023054"/>
    </source>
</evidence>
<evidence type="ECO:0000256" key="1">
    <source>
        <dbReference type="ARBA" id="ARBA00004481"/>
    </source>
</evidence>
<dbReference type="SUPFAM" id="SSF56104">
    <property type="entry name" value="SAICAR synthase-like"/>
    <property type="match status" value="1"/>
</dbReference>
<evidence type="ECO:0000256" key="10">
    <source>
        <dbReference type="ARBA" id="ARBA00022840"/>
    </source>
</evidence>